<sequence length="389" mass="44774">MDSPGLSDHRSNDRFHSVQLEYPLCHALEHQDGDDEQSPRFQEPKTVQELRRDVQELREEILAARLSLRELRTHVGRQRARIRKLEVKFRDELRSCRNNPGDLDIEMLDELHEDISQAWDVLGPEEEDCNEKEDDLNVLELRLEGLEAELYSESTVGSSECMAKPGSSRTVFPSRDLTTASNSEDGQPENDVNSPMYEYLSKLGDARIIRERLWELESKRSQYLDIQRDRAMVGHPQYQPNIDFLADYEKIHNEEFIQLQAVEMEVASLARKAGIEAPIPSGEQKHDCTRIEDTQSEIPSSVSQIETSNLASPQPSLTATVSSTLSAPSATHQHVNDWMFYILEISSLERARHKAIMGSPDMDDVEWANLVRRTWQRDRAMFDNEAWRD</sequence>
<feature type="region of interest" description="Disordered" evidence="1">
    <location>
        <begin position="157"/>
        <end position="194"/>
    </location>
</feature>
<evidence type="ECO:0000256" key="1">
    <source>
        <dbReference type="SAM" id="MobiDB-lite"/>
    </source>
</evidence>
<dbReference type="EMBL" id="CAJPDS010000167">
    <property type="protein sequence ID" value="CAF9940897.1"/>
    <property type="molecule type" value="Genomic_DNA"/>
</dbReference>
<accession>A0A8H3J540</accession>
<evidence type="ECO:0000313" key="2">
    <source>
        <dbReference type="EMBL" id="CAF9940897.1"/>
    </source>
</evidence>
<feature type="region of interest" description="Disordered" evidence="1">
    <location>
        <begin position="28"/>
        <end position="48"/>
    </location>
</feature>
<dbReference type="Proteomes" id="UP000664521">
    <property type="component" value="Unassembled WGS sequence"/>
</dbReference>
<reference evidence="2" key="1">
    <citation type="submission" date="2021-03" db="EMBL/GenBank/DDBJ databases">
        <authorList>
            <person name="Tagirdzhanova G."/>
        </authorList>
    </citation>
    <scope>NUCLEOTIDE SEQUENCE</scope>
</reference>
<keyword evidence="3" id="KW-1185">Reference proteome</keyword>
<comment type="caution">
    <text evidence="2">The sequence shown here is derived from an EMBL/GenBank/DDBJ whole genome shotgun (WGS) entry which is preliminary data.</text>
</comment>
<dbReference type="AlphaFoldDB" id="A0A8H3J540"/>
<feature type="compositionally biased region" description="Polar residues" evidence="1">
    <location>
        <begin position="167"/>
        <end position="193"/>
    </location>
</feature>
<dbReference type="SUPFAM" id="SSF58010">
    <property type="entry name" value="Fibrinogen coiled-coil and central regions"/>
    <property type="match status" value="1"/>
</dbReference>
<organism evidence="2 3">
    <name type="scientific">Heterodermia speciosa</name>
    <dbReference type="NCBI Taxonomy" id="116794"/>
    <lineage>
        <taxon>Eukaryota</taxon>
        <taxon>Fungi</taxon>
        <taxon>Dikarya</taxon>
        <taxon>Ascomycota</taxon>
        <taxon>Pezizomycotina</taxon>
        <taxon>Lecanoromycetes</taxon>
        <taxon>OSLEUM clade</taxon>
        <taxon>Lecanoromycetidae</taxon>
        <taxon>Caliciales</taxon>
        <taxon>Physciaceae</taxon>
        <taxon>Heterodermia</taxon>
    </lineage>
</organism>
<gene>
    <name evidence="2" type="ORF">HETSPECPRED_002671</name>
</gene>
<dbReference type="OrthoDB" id="3553547at2759"/>
<proteinExistence type="predicted"/>
<protein>
    <submittedName>
        <fullName evidence="2">Uncharacterized protein</fullName>
    </submittedName>
</protein>
<evidence type="ECO:0000313" key="3">
    <source>
        <dbReference type="Proteomes" id="UP000664521"/>
    </source>
</evidence>
<name>A0A8H3J540_9LECA</name>